<protein>
    <submittedName>
        <fullName evidence="3">Non-classical arabinogalactan protein 30</fullName>
    </submittedName>
</protein>
<proteinExistence type="predicted"/>
<dbReference type="GO" id="GO:0071944">
    <property type="term" value="C:cell periphery"/>
    <property type="evidence" value="ECO:0007669"/>
    <property type="project" value="TreeGrafter"/>
</dbReference>
<dbReference type="FunCoup" id="A0A6I9T1T4">
    <property type="interactions" value="290"/>
</dbReference>
<sequence>MKVVVTLAIIRKPSYQNTILVVPTSSLMYSDSNARHQLYIVSSMITHFSISQDNLLSASPSQLLKKMASGQLIAVISFLSLLLAIHPTTAHEPVPQPPKVAEKAVDVVVEGTVYCQSCKHYGTWTVEGSKPIQAATISVICKDHRNRVSYYKACETDKNGYFYAELKGFKMGHSFLDHPLHSCKVKLVSSPLQTCNHLTNVNYGLYGAPLHYEDKRIFGNNYEAVIYAAGPLAFRPGHCAPKAEVDDELP</sequence>
<gene>
    <name evidence="3" type="primary">LOC105160974</name>
</gene>
<name>A0A6I9T1T4_SESIN</name>
<keyword evidence="2" id="KW-1185">Reference proteome</keyword>
<organism evidence="2 3">
    <name type="scientific">Sesamum indicum</name>
    <name type="common">Oriental sesame</name>
    <name type="synonym">Sesamum orientale</name>
    <dbReference type="NCBI Taxonomy" id="4182"/>
    <lineage>
        <taxon>Eukaryota</taxon>
        <taxon>Viridiplantae</taxon>
        <taxon>Streptophyta</taxon>
        <taxon>Embryophyta</taxon>
        <taxon>Tracheophyta</taxon>
        <taxon>Spermatophyta</taxon>
        <taxon>Magnoliopsida</taxon>
        <taxon>eudicotyledons</taxon>
        <taxon>Gunneridae</taxon>
        <taxon>Pentapetalae</taxon>
        <taxon>asterids</taxon>
        <taxon>lamiids</taxon>
        <taxon>Lamiales</taxon>
        <taxon>Pedaliaceae</taxon>
        <taxon>Sesamum</taxon>
    </lineage>
</organism>
<reference evidence="3" key="1">
    <citation type="submission" date="2025-08" db="UniProtKB">
        <authorList>
            <consortium name="RefSeq"/>
        </authorList>
    </citation>
    <scope>IDENTIFICATION</scope>
</reference>
<dbReference type="Pfam" id="PF01190">
    <property type="entry name" value="Pollen_Ole_e_1"/>
    <property type="match status" value="1"/>
</dbReference>
<dbReference type="PANTHER" id="PTHR33470">
    <property type="entry name" value="OS01G0164075 PROTEIN"/>
    <property type="match status" value="1"/>
</dbReference>
<evidence type="ECO:0000256" key="1">
    <source>
        <dbReference type="ARBA" id="ARBA00022729"/>
    </source>
</evidence>
<dbReference type="GeneID" id="105160974"/>
<evidence type="ECO:0000313" key="3">
    <source>
        <dbReference type="RefSeq" id="XP_011076823.2"/>
    </source>
</evidence>
<dbReference type="PANTHER" id="PTHR33470:SF4">
    <property type="entry name" value="OS01G0164025 PROTEIN"/>
    <property type="match status" value="1"/>
</dbReference>
<dbReference type="RefSeq" id="XP_011076823.2">
    <property type="nucleotide sequence ID" value="XM_011078521.2"/>
</dbReference>
<dbReference type="InParanoid" id="A0A6I9T1T4"/>
<dbReference type="OrthoDB" id="1936190at2759"/>
<evidence type="ECO:0000313" key="2">
    <source>
        <dbReference type="Proteomes" id="UP000504604"/>
    </source>
</evidence>
<accession>A0A6I9T1T4</accession>
<keyword evidence="1" id="KW-0732">Signal</keyword>
<dbReference type="Proteomes" id="UP000504604">
    <property type="component" value="Linkage group LG4"/>
</dbReference>
<dbReference type="AlphaFoldDB" id="A0A6I9T1T4"/>
<dbReference type="KEGG" id="sind:105160974"/>